<keyword evidence="1" id="KW-0472">Membrane</keyword>
<feature type="transmembrane region" description="Helical" evidence="1">
    <location>
        <begin position="280"/>
        <end position="299"/>
    </location>
</feature>
<feature type="transmembrane region" description="Helical" evidence="1">
    <location>
        <begin position="102"/>
        <end position="123"/>
    </location>
</feature>
<feature type="transmembrane region" description="Helical" evidence="1">
    <location>
        <begin position="60"/>
        <end position="81"/>
    </location>
</feature>
<sequence length="392" mass="43391">MTVDRPLPAEPTKLPRFRCLDLLRGLAIAAMILVNNPGSWAQVYPPLLHAEWHGFTPTDLVFPLFLFVVGGAMAFSLGRVAEKAPLDRPQQRQIHRKLLQRVLILFGLGLALNASTLLMRTWFEGAPLLWEKWRILGVLQRIALAYGASALLVLHCSRRAQAIAVAGLWLGYWALLSTTPLTPDGSIVGWVDRTLLGESHLYQLTLNQQTVAFDPEGLLSTLPAIGSTLAGYWAVQWLKTQPIKALTAWRLTGAGVGAIALGRLWDLALPLNKQLWTSSYALYAAGWSIVLLAGCYALTEIRRAHSISRPFEIFGMNAITAFVGSGLVGRLLNRTHIGNGPDAPSTYQWLYQTLFASWAGPMSGSLLFAIAMVLLWWLAMYGFYRRGWFLKV</sequence>
<accession>A0ABW7CEP2</accession>
<evidence type="ECO:0000259" key="2">
    <source>
        <dbReference type="Pfam" id="PF07786"/>
    </source>
</evidence>
<organism evidence="3 4">
    <name type="scientific">Limnothrix redekei LRLZ20PSL1</name>
    <dbReference type="NCBI Taxonomy" id="3112953"/>
    <lineage>
        <taxon>Bacteria</taxon>
        <taxon>Bacillati</taxon>
        <taxon>Cyanobacteriota</taxon>
        <taxon>Cyanophyceae</taxon>
        <taxon>Pseudanabaenales</taxon>
        <taxon>Pseudanabaenaceae</taxon>
        <taxon>Limnothrix</taxon>
    </lineage>
</organism>
<dbReference type="InterPro" id="IPR012429">
    <property type="entry name" value="HGSNAT_cat"/>
</dbReference>
<protein>
    <submittedName>
        <fullName evidence="3">Heparan-alpha-glucosaminide N-acetyltransferase domain-containing protein</fullName>
    </submittedName>
</protein>
<feature type="domain" description="Heparan-alpha-glucosaminide N-acetyltransferase catalytic" evidence="2">
    <location>
        <begin position="16"/>
        <end position="244"/>
    </location>
</feature>
<reference evidence="4" key="1">
    <citation type="journal article" date="2024" name="Algal Res.">
        <title>Biochemical, toxicological and genomic investigation of a high-biomass producing Limnothrix strain isolated from Italian shallow drinking water reservoir.</title>
        <authorList>
            <person name="Simonazzi M."/>
            <person name="Shishido T.K."/>
            <person name="Delbaje E."/>
            <person name="Wahlsten M."/>
            <person name="Fewer D.P."/>
            <person name="Sivonen K."/>
            <person name="Pezzolesi L."/>
            <person name="Pistocchi R."/>
        </authorList>
    </citation>
    <scope>NUCLEOTIDE SEQUENCE [LARGE SCALE GENOMIC DNA]</scope>
    <source>
        <strain evidence="4">LRLZ20PSL1</strain>
    </source>
</reference>
<dbReference type="PANTHER" id="PTHR31061">
    <property type="entry name" value="LD22376P"/>
    <property type="match status" value="1"/>
</dbReference>
<comment type="caution">
    <text evidence="3">The sequence shown here is derived from an EMBL/GenBank/DDBJ whole genome shotgun (WGS) entry which is preliminary data.</text>
</comment>
<proteinExistence type="predicted"/>
<dbReference type="Proteomes" id="UP001604335">
    <property type="component" value="Unassembled WGS sequence"/>
</dbReference>
<dbReference type="RefSeq" id="WP_393015579.1">
    <property type="nucleotide sequence ID" value="NZ_JAZAQF010000095.1"/>
</dbReference>
<feature type="transmembrane region" description="Helical" evidence="1">
    <location>
        <begin position="364"/>
        <end position="384"/>
    </location>
</feature>
<dbReference type="Pfam" id="PF07786">
    <property type="entry name" value="HGSNAT_cat"/>
    <property type="match status" value="1"/>
</dbReference>
<evidence type="ECO:0000313" key="3">
    <source>
        <dbReference type="EMBL" id="MFG3819598.1"/>
    </source>
</evidence>
<name>A0ABW7CEP2_9CYAN</name>
<keyword evidence="1" id="KW-1133">Transmembrane helix</keyword>
<feature type="transmembrane region" description="Helical" evidence="1">
    <location>
        <begin position="217"/>
        <end position="235"/>
    </location>
</feature>
<keyword evidence="1" id="KW-0812">Transmembrane</keyword>
<evidence type="ECO:0000313" key="4">
    <source>
        <dbReference type="Proteomes" id="UP001604335"/>
    </source>
</evidence>
<dbReference type="PANTHER" id="PTHR31061:SF24">
    <property type="entry name" value="LD22376P"/>
    <property type="match status" value="1"/>
</dbReference>
<gene>
    <name evidence="3" type="ORF">VPK24_18285</name>
</gene>
<evidence type="ECO:0000256" key="1">
    <source>
        <dbReference type="SAM" id="Phobius"/>
    </source>
</evidence>
<feature type="transmembrane region" description="Helical" evidence="1">
    <location>
        <begin position="162"/>
        <end position="181"/>
    </location>
</feature>
<keyword evidence="4" id="KW-1185">Reference proteome</keyword>
<feature type="transmembrane region" description="Helical" evidence="1">
    <location>
        <begin position="21"/>
        <end position="40"/>
    </location>
</feature>
<dbReference type="EMBL" id="JAZAQF010000095">
    <property type="protein sequence ID" value="MFG3819598.1"/>
    <property type="molecule type" value="Genomic_DNA"/>
</dbReference>
<feature type="transmembrane region" description="Helical" evidence="1">
    <location>
        <begin position="247"/>
        <end position="265"/>
    </location>
</feature>
<feature type="transmembrane region" description="Helical" evidence="1">
    <location>
        <begin position="135"/>
        <end position="155"/>
    </location>
</feature>
<feature type="transmembrane region" description="Helical" evidence="1">
    <location>
        <begin position="311"/>
        <end position="332"/>
    </location>
</feature>